<evidence type="ECO:0000313" key="8">
    <source>
        <dbReference type="Proteomes" id="UP000485058"/>
    </source>
</evidence>
<evidence type="ECO:0000313" key="7">
    <source>
        <dbReference type="EMBL" id="GFH24153.1"/>
    </source>
</evidence>
<dbReference type="GO" id="GO:0005886">
    <property type="term" value="C:plasma membrane"/>
    <property type="evidence" value="ECO:0007669"/>
    <property type="project" value="UniProtKB-SubCell"/>
</dbReference>
<feature type="transmembrane region" description="Helical" evidence="6">
    <location>
        <begin position="43"/>
        <end position="67"/>
    </location>
</feature>
<dbReference type="InterPro" id="IPR007603">
    <property type="entry name" value="Choline_transptr-like"/>
</dbReference>
<comment type="caution">
    <text evidence="6">Lacks conserved residue(s) required for the propagation of feature annotation.</text>
</comment>
<name>A0A699ZN99_HAELA</name>
<dbReference type="EMBL" id="BLLF01002458">
    <property type="protein sequence ID" value="GFH24153.1"/>
    <property type="molecule type" value="Genomic_DNA"/>
</dbReference>
<comment type="similarity">
    <text evidence="2 6">Belongs to the CTL (choline transporter-like) family.</text>
</comment>
<dbReference type="Pfam" id="PF04515">
    <property type="entry name" value="Choline_transpo"/>
    <property type="match status" value="1"/>
</dbReference>
<organism evidence="7 8">
    <name type="scientific">Haematococcus lacustris</name>
    <name type="common">Green alga</name>
    <name type="synonym">Haematococcus pluvialis</name>
    <dbReference type="NCBI Taxonomy" id="44745"/>
    <lineage>
        <taxon>Eukaryota</taxon>
        <taxon>Viridiplantae</taxon>
        <taxon>Chlorophyta</taxon>
        <taxon>core chlorophytes</taxon>
        <taxon>Chlorophyceae</taxon>
        <taxon>CS clade</taxon>
        <taxon>Chlamydomonadales</taxon>
        <taxon>Haematococcaceae</taxon>
        <taxon>Haematococcus</taxon>
    </lineage>
</organism>
<dbReference type="Proteomes" id="UP000485058">
    <property type="component" value="Unassembled WGS sequence"/>
</dbReference>
<keyword evidence="3 6" id="KW-0812">Transmembrane</keyword>
<reference evidence="7 8" key="1">
    <citation type="submission" date="2020-02" db="EMBL/GenBank/DDBJ databases">
        <title>Draft genome sequence of Haematococcus lacustris strain NIES-144.</title>
        <authorList>
            <person name="Morimoto D."/>
            <person name="Nakagawa S."/>
            <person name="Yoshida T."/>
            <person name="Sawayama S."/>
        </authorList>
    </citation>
    <scope>NUCLEOTIDE SEQUENCE [LARGE SCALE GENOMIC DNA]</scope>
    <source>
        <strain evidence="7 8">NIES-144</strain>
    </source>
</reference>
<gene>
    <name evidence="7" type="ORF">HaLaN_21888</name>
</gene>
<accession>A0A699ZN99</accession>
<comment type="subcellular location">
    <subcellularLocation>
        <location evidence="6">Cell membrane</location>
        <topology evidence="6">Multi-pass membrane protein</topology>
    </subcellularLocation>
    <subcellularLocation>
        <location evidence="1">Membrane</location>
        <topology evidence="1">Multi-pass membrane protein</topology>
    </subcellularLocation>
</comment>
<dbReference type="GO" id="GO:0022857">
    <property type="term" value="F:transmembrane transporter activity"/>
    <property type="evidence" value="ECO:0007669"/>
    <property type="project" value="UniProtKB-UniRule"/>
</dbReference>
<sequence length="157" mass="17060">MQMALSGLAFMPAAHTVLALLKRNRLDALAVWWLPSLILRSSALVVAAVFGLAVGLLSVPSQGVAAADKEPEWEGRVGLGYMAFLAAWVVLSFFCALLVNIMEAVFLCFAIDRERRTVSHLEVHQLFCSLPNIGPVVQQPDGAVMYGMPPRPIKTEV</sequence>
<evidence type="ECO:0000256" key="4">
    <source>
        <dbReference type="ARBA" id="ARBA00022989"/>
    </source>
</evidence>
<comment type="function">
    <text evidence="6">Choline transporter.</text>
</comment>
<feature type="transmembrane region" description="Helical" evidence="6">
    <location>
        <begin position="79"/>
        <end position="99"/>
    </location>
</feature>
<keyword evidence="4 6" id="KW-1133">Transmembrane helix</keyword>
<proteinExistence type="inferred from homology"/>
<evidence type="ECO:0000256" key="3">
    <source>
        <dbReference type="ARBA" id="ARBA00022692"/>
    </source>
</evidence>
<protein>
    <recommendedName>
        <fullName evidence="6">Choline transporter-like protein</fullName>
    </recommendedName>
</protein>
<evidence type="ECO:0000256" key="6">
    <source>
        <dbReference type="RuleBase" id="RU368066"/>
    </source>
</evidence>
<evidence type="ECO:0000256" key="1">
    <source>
        <dbReference type="ARBA" id="ARBA00004141"/>
    </source>
</evidence>
<dbReference type="AlphaFoldDB" id="A0A699ZN99"/>
<evidence type="ECO:0000256" key="2">
    <source>
        <dbReference type="ARBA" id="ARBA00007168"/>
    </source>
</evidence>
<evidence type="ECO:0000256" key="5">
    <source>
        <dbReference type="ARBA" id="ARBA00023136"/>
    </source>
</evidence>
<keyword evidence="8" id="KW-1185">Reference proteome</keyword>
<keyword evidence="5 6" id="KW-0472">Membrane</keyword>
<comment type="caution">
    <text evidence="7">The sequence shown here is derived from an EMBL/GenBank/DDBJ whole genome shotgun (WGS) entry which is preliminary data.</text>
</comment>